<dbReference type="InterPro" id="IPR037481">
    <property type="entry name" value="LacX"/>
</dbReference>
<dbReference type="Proteomes" id="UP001519921">
    <property type="component" value="Unassembled WGS sequence"/>
</dbReference>
<reference evidence="1 2" key="1">
    <citation type="submission" date="2021-07" db="EMBL/GenBank/DDBJ databases">
        <title>Clostridium weizhouense sp. nov., an anaerobic bacterium isolated from activated sludge of Petroleum wastewater.</title>
        <authorList>
            <person name="Li Q."/>
        </authorList>
    </citation>
    <scope>NUCLEOTIDE SEQUENCE [LARGE SCALE GENOMIC DNA]</scope>
    <source>
        <strain evidence="1 2">YB-6</strain>
    </source>
</reference>
<accession>A0ABS7ALU5</accession>
<dbReference type="Gene3D" id="2.70.98.10">
    <property type="match status" value="1"/>
</dbReference>
<dbReference type="PANTHER" id="PTHR11122:SF13">
    <property type="entry name" value="GLUCOSE-6-PHOSPHATE 1-EPIMERASE"/>
    <property type="match status" value="1"/>
</dbReference>
<name>A0ABS7ALU5_9CLOT</name>
<dbReference type="InterPro" id="IPR011013">
    <property type="entry name" value="Gal_mutarotase_sf_dom"/>
</dbReference>
<evidence type="ECO:0000313" key="2">
    <source>
        <dbReference type="Proteomes" id="UP001519921"/>
    </source>
</evidence>
<dbReference type="CDD" id="cd09024">
    <property type="entry name" value="Aldose_epim_lacX"/>
    <property type="match status" value="1"/>
</dbReference>
<dbReference type="InterPro" id="IPR008183">
    <property type="entry name" value="Aldose_1/G6P_1-epimerase"/>
</dbReference>
<proteinExistence type="predicted"/>
<dbReference type="InterPro" id="IPR014718">
    <property type="entry name" value="GH-type_carb-bd"/>
</dbReference>
<protein>
    <submittedName>
        <fullName evidence="1">Aldose 1-epimerase family protein</fullName>
    </submittedName>
</protein>
<dbReference type="EMBL" id="JAHXPT010000003">
    <property type="protein sequence ID" value="MBW6409630.1"/>
    <property type="molecule type" value="Genomic_DNA"/>
</dbReference>
<sequence length="292" mass="33699">MIYSLENSKIKITASTHGGELHSLTGKKENTEYLWDGNPEYWKYHSPILFPVVGKALDLKYKVDGKIYEIPAHGLARISDFTLISQTENSITFELKYSEDSLKIYPYKFVLNVTYTIEENTVDVTFKVANLDDKEIYFSIGGHPALMCPIEKNEKLEDYYLKFNKIENSSTMLVTEESYFLHERKEYLNNSDTICLSKKLFEEGVLVFDDLKSNEITIESRNKTKSLTVNFEGFPYLGIWAPETGAPFLCIEPWFGHADYKDFNGEFKDREGTVSLSVNKEFSCSYKISIRE</sequence>
<dbReference type="PANTHER" id="PTHR11122">
    <property type="entry name" value="APOSPORY-ASSOCIATED PROTEIN C-RELATED"/>
    <property type="match status" value="1"/>
</dbReference>
<dbReference type="SUPFAM" id="SSF74650">
    <property type="entry name" value="Galactose mutarotase-like"/>
    <property type="match status" value="1"/>
</dbReference>
<evidence type="ECO:0000313" key="1">
    <source>
        <dbReference type="EMBL" id="MBW6409630.1"/>
    </source>
</evidence>
<gene>
    <name evidence="1" type="ORF">KYD98_05955</name>
</gene>
<dbReference type="Pfam" id="PF01263">
    <property type="entry name" value="Aldose_epim"/>
    <property type="match status" value="1"/>
</dbReference>
<comment type="caution">
    <text evidence="1">The sequence shown here is derived from an EMBL/GenBank/DDBJ whole genome shotgun (WGS) entry which is preliminary data.</text>
</comment>
<keyword evidence="2" id="KW-1185">Reference proteome</keyword>
<organism evidence="1 2">
    <name type="scientific">Clostridium weizhouense</name>
    <dbReference type="NCBI Taxonomy" id="2859781"/>
    <lineage>
        <taxon>Bacteria</taxon>
        <taxon>Bacillati</taxon>
        <taxon>Bacillota</taxon>
        <taxon>Clostridia</taxon>
        <taxon>Eubacteriales</taxon>
        <taxon>Clostridiaceae</taxon>
        <taxon>Clostridium</taxon>
    </lineage>
</organism>
<dbReference type="RefSeq" id="WP_219778678.1">
    <property type="nucleotide sequence ID" value="NZ_JAHXPT010000003.1"/>
</dbReference>